<evidence type="ECO:0000313" key="3">
    <source>
        <dbReference type="Proteomes" id="UP000048289"/>
    </source>
</evidence>
<protein>
    <submittedName>
        <fullName evidence="2">Uncharacterized protein</fullName>
    </submittedName>
</protein>
<dbReference type="Proteomes" id="UP000048289">
    <property type="component" value="Unassembled WGS sequence"/>
</dbReference>
<reference evidence="2 3" key="1">
    <citation type="submission" date="2015-03" db="EMBL/GenBank/DDBJ databases">
        <authorList>
            <consortium name="Pathogen Informatics"/>
        </authorList>
    </citation>
    <scope>NUCLEOTIDE SEQUENCE [LARGE SCALE GENOMIC DNA]</scope>
    <source>
        <strain evidence="2 3">G09901357</strain>
    </source>
</reference>
<accession>A0A654T566</accession>
<dbReference type="AlphaFoldDB" id="A0A654T566"/>
<evidence type="ECO:0000313" key="2">
    <source>
        <dbReference type="EMBL" id="CFE36682.1"/>
    </source>
</evidence>
<gene>
    <name evidence="2" type="ORF">ERS007681_00579</name>
</gene>
<sequence>MPPDSWTVRAPIPSSNRRAHRDRRDVPTTSCVAFISRAKSSSAVGTSSPTTVCMVAPRLVASSRTLPSCGADTPARPSPRIT</sequence>
<dbReference type="EMBL" id="CFOE01000042">
    <property type="protein sequence ID" value="CFE36682.1"/>
    <property type="molecule type" value="Genomic_DNA"/>
</dbReference>
<organism evidence="2 3">
    <name type="scientific">Mycobacterium tuberculosis</name>
    <dbReference type="NCBI Taxonomy" id="1773"/>
    <lineage>
        <taxon>Bacteria</taxon>
        <taxon>Bacillati</taxon>
        <taxon>Actinomycetota</taxon>
        <taxon>Actinomycetes</taxon>
        <taxon>Mycobacteriales</taxon>
        <taxon>Mycobacteriaceae</taxon>
        <taxon>Mycobacterium</taxon>
        <taxon>Mycobacterium tuberculosis complex</taxon>
    </lineage>
</organism>
<proteinExistence type="predicted"/>
<evidence type="ECO:0000256" key="1">
    <source>
        <dbReference type="SAM" id="MobiDB-lite"/>
    </source>
</evidence>
<feature type="region of interest" description="Disordered" evidence="1">
    <location>
        <begin position="1"/>
        <end position="26"/>
    </location>
</feature>
<name>A0A654T566_MYCTX</name>